<dbReference type="Gramene" id="MELO3C031992.2.1">
    <property type="protein sequence ID" value="MELO3C031992.2.1"/>
    <property type="gene ID" value="MELO3C031992.2"/>
</dbReference>
<proteinExistence type="predicted"/>
<name>A0A9I9ECR2_CUCME</name>
<dbReference type="EnsemblPlants" id="MELO3C031992.2.1">
    <property type="protein sequence ID" value="MELO3C031992.2.1"/>
    <property type="gene ID" value="MELO3C031992.2"/>
</dbReference>
<protein>
    <submittedName>
        <fullName evidence="1">Uncharacterized protein</fullName>
    </submittedName>
</protein>
<accession>A0A9I9ECR2</accession>
<evidence type="ECO:0000313" key="1">
    <source>
        <dbReference type="EnsemblPlants" id="MELO3C031992.2.1"/>
    </source>
</evidence>
<reference evidence="1" key="1">
    <citation type="submission" date="2023-03" db="UniProtKB">
        <authorList>
            <consortium name="EnsemblPlants"/>
        </authorList>
    </citation>
    <scope>IDENTIFICATION</scope>
</reference>
<sequence>PLPLFSPLRSPATISLRRQSPSVKAATVTFVLRQASVATFEFEASGLCLLQPMFVHEALTVVVASPQT</sequence>
<dbReference type="AlphaFoldDB" id="A0A9I9ECR2"/>
<organism evidence="1">
    <name type="scientific">Cucumis melo</name>
    <name type="common">Muskmelon</name>
    <dbReference type="NCBI Taxonomy" id="3656"/>
    <lineage>
        <taxon>Eukaryota</taxon>
        <taxon>Viridiplantae</taxon>
        <taxon>Streptophyta</taxon>
        <taxon>Embryophyta</taxon>
        <taxon>Tracheophyta</taxon>
        <taxon>Spermatophyta</taxon>
        <taxon>Magnoliopsida</taxon>
        <taxon>eudicotyledons</taxon>
        <taxon>Gunneridae</taxon>
        <taxon>Pentapetalae</taxon>
        <taxon>rosids</taxon>
        <taxon>fabids</taxon>
        <taxon>Cucurbitales</taxon>
        <taxon>Cucurbitaceae</taxon>
        <taxon>Benincaseae</taxon>
        <taxon>Cucumis</taxon>
    </lineage>
</organism>